<reference evidence="1 2" key="1">
    <citation type="submission" date="2019-06" db="EMBL/GenBank/DDBJ databases">
        <title>Draft genomes of female and male turbot (Scophthalmus maximus).</title>
        <authorList>
            <person name="Xu H."/>
            <person name="Xu X.-W."/>
            <person name="Shao C."/>
            <person name="Chen S."/>
        </authorList>
    </citation>
    <scope>NUCLEOTIDE SEQUENCE [LARGE SCALE GENOMIC DNA]</scope>
    <source>
        <strain evidence="1">Ysfricsl-2016a</strain>
        <tissue evidence="1">Blood</tissue>
    </source>
</reference>
<protein>
    <submittedName>
        <fullName evidence="1">Uncharacterized protein</fullName>
    </submittedName>
</protein>
<dbReference type="Proteomes" id="UP000438429">
    <property type="component" value="Unassembled WGS sequence"/>
</dbReference>
<name>A0A6A4SKK8_SCOMX</name>
<gene>
    <name evidence="1" type="ORF">F2P81_017623</name>
</gene>
<comment type="caution">
    <text evidence="1">The sequence shown here is derived from an EMBL/GenBank/DDBJ whole genome shotgun (WGS) entry which is preliminary data.</text>
</comment>
<accession>A0A6A4SKK8</accession>
<dbReference type="AlphaFoldDB" id="A0A6A4SKK8"/>
<evidence type="ECO:0000313" key="2">
    <source>
        <dbReference type="Proteomes" id="UP000438429"/>
    </source>
</evidence>
<organism evidence="1 2">
    <name type="scientific">Scophthalmus maximus</name>
    <name type="common">Turbot</name>
    <name type="synonym">Psetta maxima</name>
    <dbReference type="NCBI Taxonomy" id="52904"/>
    <lineage>
        <taxon>Eukaryota</taxon>
        <taxon>Metazoa</taxon>
        <taxon>Chordata</taxon>
        <taxon>Craniata</taxon>
        <taxon>Vertebrata</taxon>
        <taxon>Euteleostomi</taxon>
        <taxon>Actinopterygii</taxon>
        <taxon>Neopterygii</taxon>
        <taxon>Teleostei</taxon>
        <taxon>Neoteleostei</taxon>
        <taxon>Acanthomorphata</taxon>
        <taxon>Carangaria</taxon>
        <taxon>Pleuronectiformes</taxon>
        <taxon>Pleuronectoidei</taxon>
        <taxon>Scophthalmidae</taxon>
        <taxon>Scophthalmus</taxon>
    </lineage>
</organism>
<dbReference type="EMBL" id="VEVO01000015">
    <property type="protein sequence ID" value="KAF0030892.1"/>
    <property type="molecule type" value="Genomic_DNA"/>
</dbReference>
<proteinExistence type="predicted"/>
<evidence type="ECO:0000313" key="1">
    <source>
        <dbReference type="EMBL" id="KAF0030892.1"/>
    </source>
</evidence>
<sequence length="228" mass="25285">MTPIVIGGRPLDQTLQRILRIPSGPIISQLTSPPGAVYKTSGTNAAGETAPDLSKWSISRVAVTDRKSIFITYTSQWSALTVRFDLSPAASCFHDLITMHHDADVQGSIQSSLCFPSSNEVVVFCPYGQFGLFITPVLESPLQRPPTENVPRKAAVFIRPSRHRSVGSVDAASGRDNRRGTRSNLSHLAQVVHCPAQRIHTCFTHERVWVRKREREQRAEKKDGDFQP</sequence>